<dbReference type="InterPro" id="IPR010737">
    <property type="entry name" value="4-carb_acid_sugar_kinase_N"/>
</dbReference>
<accession>A0A3S4ERR7</accession>
<dbReference type="InterPro" id="IPR050007">
    <property type="entry name" value="OtnK"/>
</dbReference>
<keyword evidence="4" id="KW-0418">Kinase</keyword>
<dbReference type="Gene3D" id="3.40.50.10840">
    <property type="entry name" value="Putative sugar-binding, N-terminal domain"/>
    <property type="match status" value="1"/>
</dbReference>
<evidence type="ECO:0000256" key="4">
    <source>
        <dbReference type="ARBA" id="ARBA00022777"/>
    </source>
</evidence>
<proteinExistence type="inferred from homology"/>
<name>A0A3S4ERR7_9RHOB</name>
<evidence type="ECO:0000256" key="6">
    <source>
        <dbReference type="ARBA" id="ARBA00023277"/>
    </source>
</evidence>
<gene>
    <name evidence="15" type="ORF">PARHAE_01777</name>
</gene>
<evidence type="ECO:0000256" key="1">
    <source>
        <dbReference type="ARBA" id="ARBA00005715"/>
    </source>
</evidence>
<dbReference type="EMBL" id="UZWE01000029">
    <property type="protein sequence ID" value="VDS08593.1"/>
    <property type="molecule type" value="Genomic_DNA"/>
</dbReference>
<evidence type="ECO:0000256" key="5">
    <source>
        <dbReference type="ARBA" id="ARBA00022840"/>
    </source>
</evidence>
<evidence type="ECO:0000256" key="2">
    <source>
        <dbReference type="ARBA" id="ARBA00022679"/>
    </source>
</evidence>
<evidence type="ECO:0000256" key="11">
    <source>
        <dbReference type="ARBA" id="ARBA00039461"/>
    </source>
</evidence>
<comment type="similarity">
    <text evidence="1">Belongs to the four-carbon acid sugar kinase family.</text>
</comment>
<dbReference type="InterPro" id="IPR037051">
    <property type="entry name" value="4-carb_acid_sugar_kinase_N_sf"/>
</dbReference>
<comment type="function">
    <text evidence="9">Catalyzes the ATP-dependent phosphorylation of 3-oxo-tetronate to 3-oxo-tetronate 4-phosphate.</text>
</comment>
<evidence type="ECO:0000313" key="15">
    <source>
        <dbReference type="EMBL" id="VDS08593.1"/>
    </source>
</evidence>
<organism evidence="15 16">
    <name type="scientific">Paracoccus haematequi</name>
    <dbReference type="NCBI Taxonomy" id="2491866"/>
    <lineage>
        <taxon>Bacteria</taxon>
        <taxon>Pseudomonadati</taxon>
        <taxon>Pseudomonadota</taxon>
        <taxon>Alphaproteobacteria</taxon>
        <taxon>Rhodobacterales</taxon>
        <taxon>Paracoccaceae</taxon>
        <taxon>Paracoccus</taxon>
    </lineage>
</organism>
<dbReference type="GO" id="GO:0005524">
    <property type="term" value="F:ATP binding"/>
    <property type="evidence" value="ECO:0007669"/>
    <property type="project" value="UniProtKB-KW"/>
</dbReference>
<feature type="domain" description="Four-carbon acid sugar kinase nucleotide binding" evidence="14">
    <location>
        <begin position="251"/>
        <end position="403"/>
    </location>
</feature>
<evidence type="ECO:0000256" key="8">
    <source>
        <dbReference type="ARBA" id="ARBA00036346"/>
    </source>
</evidence>
<evidence type="ECO:0000256" key="9">
    <source>
        <dbReference type="ARBA" id="ARBA00037335"/>
    </source>
</evidence>
<keyword evidence="6" id="KW-0119">Carbohydrate metabolism</keyword>
<comment type="catalytic activity">
    <reaction evidence="8">
        <text>3-dehydro-D-erythronate + ATP = 3-dehydro-4-O-phospho-D-erythronate + ADP + H(+)</text>
        <dbReference type="Rhea" id="RHEA:52556"/>
        <dbReference type="ChEBI" id="CHEBI:15378"/>
        <dbReference type="ChEBI" id="CHEBI:30616"/>
        <dbReference type="ChEBI" id="CHEBI:57958"/>
        <dbReference type="ChEBI" id="CHEBI:136593"/>
        <dbReference type="ChEBI" id="CHEBI:456216"/>
        <dbReference type="EC" id="2.7.1.217"/>
    </reaction>
</comment>
<dbReference type="EC" id="2.7.1.217" evidence="10"/>
<feature type="domain" description="Four-carbon acid sugar kinase N-terminal" evidence="13">
    <location>
        <begin position="3"/>
        <end position="224"/>
    </location>
</feature>
<dbReference type="Gene3D" id="3.40.980.20">
    <property type="entry name" value="Four-carbon acid sugar kinase, nucleotide binding domain"/>
    <property type="match status" value="1"/>
</dbReference>
<dbReference type="Pfam" id="PF07005">
    <property type="entry name" value="SBD_N"/>
    <property type="match status" value="1"/>
</dbReference>
<dbReference type="InterPro" id="IPR042213">
    <property type="entry name" value="NBD_C_sf"/>
</dbReference>
<keyword evidence="3" id="KW-0547">Nucleotide-binding</keyword>
<reference evidence="15 16" key="1">
    <citation type="submission" date="2018-12" db="EMBL/GenBank/DDBJ databases">
        <authorList>
            <person name="Criscuolo A."/>
        </authorList>
    </citation>
    <scope>NUCLEOTIDE SEQUENCE [LARGE SCALE GENOMIC DNA]</scope>
    <source>
        <strain evidence="15">ACIP1116241</strain>
    </source>
</reference>
<comment type="catalytic activity">
    <reaction evidence="7">
        <text>3-dehydro-L-erythronate + ATP = 3-dehydro-4-O-phospho-L-erythronate + ADP + H(+)</text>
        <dbReference type="Rhea" id="RHEA:52552"/>
        <dbReference type="ChEBI" id="CHEBI:15378"/>
        <dbReference type="ChEBI" id="CHEBI:30616"/>
        <dbReference type="ChEBI" id="CHEBI:136592"/>
        <dbReference type="ChEBI" id="CHEBI:136670"/>
        <dbReference type="ChEBI" id="CHEBI:456216"/>
        <dbReference type="EC" id="2.7.1.217"/>
    </reaction>
</comment>
<protein>
    <recommendedName>
        <fullName evidence="11">3-oxo-tetronate kinase</fullName>
        <ecNumber evidence="10">2.7.1.217</ecNumber>
    </recommendedName>
    <alternativeName>
        <fullName evidence="12">3-dehydrotetronate 4-kinase</fullName>
    </alternativeName>
</protein>
<dbReference type="OrthoDB" id="191465at2"/>
<keyword evidence="5" id="KW-0067">ATP-binding</keyword>
<dbReference type="SUPFAM" id="SSF142764">
    <property type="entry name" value="YgbK-like"/>
    <property type="match status" value="1"/>
</dbReference>
<evidence type="ECO:0000256" key="3">
    <source>
        <dbReference type="ARBA" id="ARBA00022741"/>
    </source>
</evidence>
<evidence type="ECO:0000256" key="7">
    <source>
        <dbReference type="ARBA" id="ARBA00035898"/>
    </source>
</evidence>
<evidence type="ECO:0000256" key="10">
    <source>
        <dbReference type="ARBA" id="ARBA00039095"/>
    </source>
</evidence>
<evidence type="ECO:0000313" key="16">
    <source>
        <dbReference type="Proteomes" id="UP000270743"/>
    </source>
</evidence>
<dbReference type="InterPro" id="IPR031475">
    <property type="entry name" value="NBD_C"/>
</dbReference>
<sequence length="412" mass="42920">MLLGCIGDDFTGSSDLGNTLTRAGMRVVQYSGTPATPAAPDVEAGIVALKSRTMPVAEAVRLSLEALDWLRAQGCRQFLFKYCSTFDSTPQGNIGPVAEALADALKADRVIFCPAFSATGRTIFQGHLFVGDRLLSESGMENHPLTPMTDPDLRRWLALQAREGVGHVPAATVWQGPEAVRAALRAQDHRFVVADAIRDQDLVVLGQAVADQVLLTGGSGIALGLPGNFRAQGLLSAEGPQWRGQAGPVAALSGSCSRATRGQVARHVADGQPAMEIDPEAVMAGRTTARDAAGWALSQKGLPLVYSSADPDAVRAVQSRHGAEAVAHRLDAFFAECARLLVAGGVTRLITAGGETSGAVVEGLGVKTLEIGPEIDPGVPAIRAGETLVLALKSGNFGAEDFFAKAAERLAG</sequence>
<dbReference type="Pfam" id="PF17042">
    <property type="entry name" value="NBD_C"/>
    <property type="match status" value="1"/>
</dbReference>
<dbReference type="AlphaFoldDB" id="A0A3S4ERR7"/>
<dbReference type="RefSeq" id="WP_126154269.1">
    <property type="nucleotide sequence ID" value="NZ_UZWE01000029.1"/>
</dbReference>
<keyword evidence="2" id="KW-0808">Transferase</keyword>
<evidence type="ECO:0000256" key="12">
    <source>
        <dbReference type="ARBA" id="ARBA00041377"/>
    </source>
</evidence>
<dbReference type="GO" id="GO:0016301">
    <property type="term" value="F:kinase activity"/>
    <property type="evidence" value="ECO:0007669"/>
    <property type="project" value="UniProtKB-KW"/>
</dbReference>
<evidence type="ECO:0000259" key="14">
    <source>
        <dbReference type="Pfam" id="PF17042"/>
    </source>
</evidence>
<evidence type="ECO:0000259" key="13">
    <source>
        <dbReference type="Pfam" id="PF07005"/>
    </source>
</evidence>
<dbReference type="NCBIfam" id="NF043035">
    <property type="entry name" value="OxoTetrKin"/>
    <property type="match status" value="1"/>
</dbReference>
<dbReference type="Proteomes" id="UP000270743">
    <property type="component" value="Unassembled WGS sequence"/>
</dbReference>
<keyword evidence="16" id="KW-1185">Reference proteome</keyword>